<dbReference type="Gene3D" id="1.25.40.10">
    <property type="entry name" value="Tetratricopeptide repeat domain"/>
    <property type="match status" value="1"/>
</dbReference>
<keyword evidence="4" id="KW-1185">Reference proteome</keyword>
<sequence length="164" mass="18498">MRLQSILSHLSHPLSLSKTTQLHASILTSGLSHDPFFATNLIRLYSIAGKLESARLIFDQTFERTVYLWNAIIRAYAKNQQVNHAFSLYIQMQASETKPDGHTFACILRLCSENSDCCRLKITHKHLISAGFQQEMIPSSALISGYAKMGLIQSSRKVFDQIPE</sequence>
<evidence type="ECO:0000313" key="4">
    <source>
        <dbReference type="Proteomes" id="UP000017836"/>
    </source>
</evidence>
<accession>W1PAX3</accession>
<dbReference type="PROSITE" id="PS51375">
    <property type="entry name" value="PPR"/>
    <property type="match status" value="1"/>
</dbReference>
<dbReference type="GO" id="GO:0003723">
    <property type="term" value="F:RNA binding"/>
    <property type="evidence" value="ECO:0007669"/>
    <property type="project" value="InterPro"/>
</dbReference>
<dbReference type="GO" id="GO:0009451">
    <property type="term" value="P:RNA modification"/>
    <property type="evidence" value="ECO:0007669"/>
    <property type="project" value="InterPro"/>
</dbReference>
<dbReference type="InterPro" id="IPR011990">
    <property type="entry name" value="TPR-like_helical_dom_sf"/>
</dbReference>
<dbReference type="EMBL" id="KI394155">
    <property type="protein sequence ID" value="ERN04844.1"/>
    <property type="molecule type" value="Genomic_DNA"/>
</dbReference>
<dbReference type="Proteomes" id="UP000017836">
    <property type="component" value="Unassembled WGS sequence"/>
</dbReference>
<keyword evidence="1" id="KW-0677">Repeat</keyword>
<evidence type="ECO:0000256" key="2">
    <source>
        <dbReference type="PROSITE-ProRule" id="PRU00708"/>
    </source>
</evidence>
<dbReference type="NCBIfam" id="TIGR00756">
    <property type="entry name" value="PPR"/>
    <property type="match status" value="1"/>
</dbReference>
<name>W1PAX3_AMBTC</name>
<dbReference type="PANTHER" id="PTHR24015:SF548">
    <property type="entry name" value="OS08G0340900 PROTEIN"/>
    <property type="match status" value="1"/>
</dbReference>
<protein>
    <recommendedName>
        <fullName evidence="5">Pentacotripeptide-repeat region of PRORP domain-containing protein</fullName>
    </recommendedName>
</protein>
<dbReference type="AlphaFoldDB" id="W1PAX3"/>
<gene>
    <name evidence="3" type="ORF">AMTR_s00146p00058200</name>
</gene>
<organism evidence="3 4">
    <name type="scientific">Amborella trichopoda</name>
    <dbReference type="NCBI Taxonomy" id="13333"/>
    <lineage>
        <taxon>Eukaryota</taxon>
        <taxon>Viridiplantae</taxon>
        <taxon>Streptophyta</taxon>
        <taxon>Embryophyta</taxon>
        <taxon>Tracheophyta</taxon>
        <taxon>Spermatophyta</taxon>
        <taxon>Magnoliopsida</taxon>
        <taxon>Amborellales</taxon>
        <taxon>Amborellaceae</taxon>
        <taxon>Amborella</taxon>
    </lineage>
</organism>
<dbReference type="Pfam" id="PF01535">
    <property type="entry name" value="PPR"/>
    <property type="match status" value="2"/>
</dbReference>
<dbReference type="PANTHER" id="PTHR24015">
    <property type="entry name" value="OS07G0578800 PROTEIN-RELATED"/>
    <property type="match status" value="1"/>
</dbReference>
<feature type="repeat" description="PPR" evidence="2">
    <location>
        <begin position="65"/>
        <end position="99"/>
    </location>
</feature>
<evidence type="ECO:0008006" key="5">
    <source>
        <dbReference type="Google" id="ProtNLM"/>
    </source>
</evidence>
<evidence type="ECO:0000313" key="3">
    <source>
        <dbReference type="EMBL" id="ERN04844.1"/>
    </source>
</evidence>
<dbReference type="InterPro" id="IPR046960">
    <property type="entry name" value="PPR_At4g14850-like_plant"/>
</dbReference>
<dbReference type="OMA" id="GHTFACI"/>
<dbReference type="HOGENOM" id="CLU_1621253_0_0_1"/>
<reference evidence="4" key="1">
    <citation type="journal article" date="2013" name="Science">
        <title>The Amborella genome and the evolution of flowering plants.</title>
        <authorList>
            <consortium name="Amborella Genome Project"/>
        </authorList>
    </citation>
    <scope>NUCLEOTIDE SEQUENCE [LARGE SCALE GENOMIC DNA]</scope>
</reference>
<evidence type="ECO:0000256" key="1">
    <source>
        <dbReference type="ARBA" id="ARBA00022737"/>
    </source>
</evidence>
<dbReference type="InterPro" id="IPR002885">
    <property type="entry name" value="PPR_rpt"/>
</dbReference>
<dbReference type="Gramene" id="ERN04844">
    <property type="protein sequence ID" value="ERN04844"/>
    <property type="gene ID" value="AMTR_s00146p00058200"/>
</dbReference>
<dbReference type="eggNOG" id="KOG4197">
    <property type="taxonomic scope" value="Eukaryota"/>
</dbReference>
<dbReference type="Pfam" id="PF13041">
    <property type="entry name" value="PPR_2"/>
    <property type="match status" value="1"/>
</dbReference>
<proteinExistence type="predicted"/>